<dbReference type="Proteomes" id="UP001417504">
    <property type="component" value="Unassembled WGS sequence"/>
</dbReference>
<sequence length="67" mass="7906">MYTRLLSGQELTLETDIMHFGFKFRISPVHDRPVICRNIFYGLRFEYHQSGGFASTMLLILKEEHLT</sequence>
<proteinExistence type="predicted"/>
<evidence type="ECO:0000313" key="1">
    <source>
        <dbReference type="EMBL" id="KAK9115558.1"/>
    </source>
</evidence>
<organism evidence="1 2">
    <name type="scientific">Stephania japonica</name>
    <dbReference type="NCBI Taxonomy" id="461633"/>
    <lineage>
        <taxon>Eukaryota</taxon>
        <taxon>Viridiplantae</taxon>
        <taxon>Streptophyta</taxon>
        <taxon>Embryophyta</taxon>
        <taxon>Tracheophyta</taxon>
        <taxon>Spermatophyta</taxon>
        <taxon>Magnoliopsida</taxon>
        <taxon>Ranunculales</taxon>
        <taxon>Menispermaceae</taxon>
        <taxon>Menispermoideae</taxon>
        <taxon>Cissampelideae</taxon>
        <taxon>Stephania</taxon>
    </lineage>
</organism>
<comment type="caution">
    <text evidence="1">The sequence shown here is derived from an EMBL/GenBank/DDBJ whole genome shotgun (WGS) entry which is preliminary data.</text>
</comment>
<dbReference type="EMBL" id="JBBNAE010000006">
    <property type="protein sequence ID" value="KAK9115558.1"/>
    <property type="molecule type" value="Genomic_DNA"/>
</dbReference>
<gene>
    <name evidence="1" type="ORF">Sjap_014505</name>
</gene>
<accession>A0AAP0IHH3</accession>
<reference evidence="1 2" key="1">
    <citation type="submission" date="2024-01" db="EMBL/GenBank/DDBJ databases">
        <title>Genome assemblies of Stephania.</title>
        <authorList>
            <person name="Yang L."/>
        </authorList>
    </citation>
    <scope>NUCLEOTIDE SEQUENCE [LARGE SCALE GENOMIC DNA]</scope>
    <source>
        <strain evidence="1">QJT</strain>
        <tissue evidence="1">Leaf</tissue>
    </source>
</reference>
<dbReference type="AlphaFoldDB" id="A0AAP0IHH3"/>
<evidence type="ECO:0000313" key="2">
    <source>
        <dbReference type="Proteomes" id="UP001417504"/>
    </source>
</evidence>
<keyword evidence="2" id="KW-1185">Reference proteome</keyword>
<protein>
    <submittedName>
        <fullName evidence="1">Uncharacterized protein</fullName>
    </submittedName>
</protein>
<name>A0AAP0IHH3_9MAGN</name>